<dbReference type="Pfam" id="PF22486">
    <property type="entry name" value="MATH_2"/>
    <property type="match status" value="1"/>
</dbReference>
<keyword evidence="3" id="KW-1185">Reference proteome</keyword>
<evidence type="ECO:0000259" key="1">
    <source>
        <dbReference type="PROSITE" id="PS50144"/>
    </source>
</evidence>
<name>A0A7J6HXB6_CANSA</name>
<dbReference type="PROSITE" id="PS50144">
    <property type="entry name" value="MATH"/>
    <property type="match status" value="1"/>
</dbReference>
<feature type="domain" description="MATH" evidence="1">
    <location>
        <begin position="3"/>
        <end position="137"/>
    </location>
</feature>
<dbReference type="CDD" id="cd00121">
    <property type="entry name" value="MATH"/>
    <property type="match status" value="1"/>
</dbReference>
<dbReference type="InterPro" id="IPR008974">
    <property type="entry name" value="TRAF-like"/>
</dbReference>
<dbReference type="InterPro" id="IPR002083">
    <property type="entry name" value="MATH/TRAF_dom"/>
</dbReference>
<dbReference type="AlphaFoldDB" id="A0A7J6HXB6"/>
<sequence length="224" mass="26356">FPPAHYTMKVNSFSLFSKSINKHKGSVFEASGYKRQLSFYPNNDKNYLSLYLTIIWCNDDDDESDDIAPSINWEVNVNFTLFVYNQTKDNYLAFQVVRRFHEMKKEWGFEQIISLETFKDVHNGYVVNDSCVFGAEVFTINQTAPISATLLVQRRFIDNPIFRWEIKEFFKITNKYEHNSQVFFSGAIEWYAFKYRSKRATKQRWKIVGNLINVIVAKVMVGVV</sequence>
<dbReference type="PANTHER" id="PTHR46162">
    <property type="entry name" value="TRAF-LIKE FAMILY PROTEIN"/>
    <property type="match status" value="1"/>
</dbReference>
<organism evidence="2 3">
    <name type="scientific">Cannabis sativa</name>
    <name type="common">Hemp</name>
    <name type="synonym">Marijuana</name>
    <dbReference type="NCBI Taxonomy" id="3483"/>
    <lineage>
        <taxon>Eukaryota</taxon>
        <taxon>Viridiplantae</taxon>
        <taxon>Streptophyta</taxon>
        <taxon>Embryophyta</taxon>
        <taxon>Tracheophyta</taxon>
        <taxon>Spermatophyta</taxon>
        <taxon>Magnoliopsida</taxon>
        <taxon>eudicotyledons</taxon>
        <taxon>Gunneridae</taxon>
        <taxon>Pentapetalae</taxon>
        <taxon>rosids</taxon>
        <taxon>fabids</taxon>
        <taxon>Rosales</taxon>
        <taxon>Cannabaceae</taxon>
        <taxon>Cannabis</taxon>
    </lineage>
</organism>
<protein>
    <recommendedName>
        <fullName evidence="1">MATH domain-containing protein</fullName>
    </recommendedName>
</protein>
<evidence type="ECO:0000313" key="3">
    <source>
        <dbReference type="Proteomes" id="UP000583929"/>
    </source>
</evidence>
<comment type="caution">
    <text evidence="2">The sequence shown here is derived from an EMBL/GenBank/DDBJ whole genome shotgun (WGS) entry which is preliminary data.</text>
</comment>
<gene>
    <name evidence="2" type="ORF">G4B88_023624</name>
</gene>
<dbReference type="Gene3D" id="2.60.210.10">
    <property type="entry name" value="Apoptosis, Tumor Necrosis Factor Receptor Associated Protein 2, Chain A"/>
    <property type="match status" value="1"/>
</dbReference>
<dbReference type="PANTHER" id="PTHR46162:SF40">
    <property type="entry name" value="TRAF-LIKE FAMILY PROTEIN"/>
    <property type="match status" value="1"/>
</dbReference>
<dbReference type="Proteomes" id="UP000583929">
    <property type="component" value="Unassembled WGS sequence"/>
</dbReference>
<proteinExistence type="predicted"/>
<dbReference type="EMBL" id="JAATIQ010000022">
    <property type="protein sequence ID" value="KAF4399030.1"/>
    <property type="molecule type" value="Genomic_DNA"/>
</dbReference>
<dbReference type="SUPFAM" id="SSF49599">
    <property type="entry name" value="TRAF domain-like"/>
    <property type="match status" value="1"/>
</dbReference>
<reference evidence="2 3" key="1">
    <citation type="journal article" date="2020" name="bioRxiv">
        <title>Sequence and annotation of 42 cannabis genomes reveals extensive copy number variation in cannabinoid synthesis and pathogen resistance genes.</title>
        <authorList>
            <person name="Mckernan K.J."/>
            <person name="Helbert Y."/>
            <person name="Kane L.T."/>
            <person name="Ebling H."/>
            <person name="Zhang L."/>
            <person name="Liu B."/>
            <person name="Eaton Z."/>
            <person name="Mclaughlin S."/>
            <person name="Kingan S."/>
            <person name="Baybayan P."/>
            <person name="Concepcion G."/>
            <person name="Jordan M."/>
            <person name="Riva A."/>
            <person name="Barbazuk W."/>
            <person name="Harkins T."/>
        </authorList>
    </citation>
    <scope>NUCLEOTIDE SEQUENCE [LARGE SCALE GENOMIC DNA]</scope>
    <source>
        <strain evidence="3">cv. Jamaican Lion 4</strain>
        <tissue evidence="2">Leaf</tissue>
    </source>
</reference>
<accession>A0A7J6HXB6</accession>
<evidence type="ECO:0000313" key="2">
    <source>
        <dbReference type="EMBL" id="KAF4399030.1"/>
    </source>
</evidence>
<feature type="non-terminal residue" evidence="2">
    <location>
        <position position="224"/>
    </location>
</feature>